<reference evidence="4 5" key="1">
    <citation type="journal article" date="2020" name="ISME J.">
        <title>Uncovering the hidden diversity of litter-decomposition mechanisms in mushroom-forming fungi.</title>
        <authorList>
            <person name="Floudas D."/>
            <person name="Bentzer J."/>
            <person name="Ahren D."/>
            <person name="Johansson T."/>
            <person name="Persson P."/>
            <person name="Tunlid A."/>
        </authorList>
    </citation>
    <scope>NUCLEOTIDE SEQUENCE [LARGE SCALE GENOMIC DNA]</scope>
    <source>
        <strain evidence="4 5">CBS 146.42</strain>
    </source>
</reference>
<evidence type="ECO:0000256" key="1">
    <source>
        <dbReference type="SAM" id="MobiDB-lite"/>
    </source>
</evidence>
<feature type="region of interest" description="Disordered" evidence="1">
    <location>
        <begin position="317"/>
        <end position="341"/>
    </location>
</feature>
<feature type="transmembrane region" description="Helical" evidence="2">
    <location>
        <begin position="161"/>
        <end position="186"/>
    </location>
</feature>
<evidence type="ECO:0000256" key="2">
    <source>
        <dbReference type="SAM" id="Phobius"/>
    </source>
</evidence>
<accession>A0A8H5GF22</accession>
<feature type="transmembrane region" description="Helical" evidence="2">
    <location>
        <begin position="83"/>
        <end position="105"/>
    </location>
</feature>
<dbReference type="OrthoDB" id="2536347at2759"/>
<dbReference type="AlphaFoldDB" id="A0A8H5GF22"/>
<dbReference type="EMBL" id="JAACJO010000001">
    <property type="protein sequence ID" value="KAF5363610.1"/>
    <property type="molecule type" value="Genomic_DNA"/>
</dbReference>
<keyword evidence="5" id="KW-1185">Reference proteome</keyword>
<feature type="transmembrane region" description="Helical" evidence="2">
    <location>
        <begin position="233"/>
        <end position="252"/>
    </location>
</feature>
<dbReference type="Pfam" id="PF20152">
    <property type="entry name" value="DUF6534"/>
    <property type="match status" value="1"/>
</dbReference>
<dbReference type="PANTHER" id="PTHR40465">
    <property type="entry name" value="CHROMOSOME 1, WHOLE GENOME SHOTGUN SEQUENCE"/>
    <property type="match status" value="1"/>
</dbReference>
<keyword evidence="2" id="KW-1133">Transmembrane helix</keyword>
<feature type="transmembrane region" description="Helical" evidence="2">
    <location>
        <begin position="42"/>
        <end position="63"/>
    </location>
</feature>
<name>A0A8H5GF22_9AGAR</name>
<organism evidence="4 5">
    <name type="scientific">Leucocoprinus leucothites</name>
    <dbReference type="NCBI Taxonomy" id="201217"/>
    <lineage>
        <taxon>Eukaryota</taxon>
        <taxon>Fungi</taxon>
        <taxon>Dikarya</taxon>
        <taxon>Basidiomycota</taxon>
        <taxon>Agaricomycotina</taxon>
        <taxon>Agaricomycetes</taxon>
        <taxon>Agaricomycetidae</taxon>
        <taxon>Agaricales</taxon>
        <taxon>Agaricineae</taxon>
        <taxon>Agaricaceae</taxon>
        <taxon>Leucocoprinus</taxon>
    </lineage>
</organism>
<dbReference type="PANTHER" id="PTHR40465:SF1">
    <property type="entry name" value="DUF6534 DOMAIN-CONTAINING PROTEIN"/>
    <property type="match status" value="1"/>
</dbReference>
<feature type="transmembrane region" description="Helical" evidence="2">
    <location>
        <begin position="206"/>
        <end position="227"/>
    </location>
</feature>
<feature type="transmembrane region" description="Helical" evidence="2">
    <location>
        <begin position="6"/>
        <end position="30"/>
    </location>
</feature>
<sequence length="341" mass="37163">MIGAGAPALFGYCIDIFLYGILTVQTYLYYLAFPHDKRLTKAVVYFVYIAGMLQSAVALYDFYTLFCTADGNQWLEGKDVHRFGLMWLVLPVCGSLITAVVQLLYAHRIYTISASRLCAAIVAVLASLQFIIGIISAGLVYAPRKLEAVAPFPTFDEPGYILLLVGVVFEAICDTFIAIFMTSFILGQFRGASKSTQVLVTKSKRLVFETGIMTAVTAICYAVLSFLHKDHWYLIPGLALGKFSGTAMLVLLNNRFVILGGRNSPHPDFDIPSYRQSVVDTDNSPGVSHGIAFAHSRPTNTTFTSGGVPTITVDLASPRLERVSEESNGASEKAKGQNPQA</sequence>
<feature type="transmembrane region" description="Helical" evidence="2">
    <location>
        <begin position="117"/>
        <end position="141"/>
    </location>
</feature>
<dbReference type="InterPro" id="IPR045339">
    <property type="entry name" value="DUF6534"/>
</dbReference>
<keyword evidence="2" id="KW-0472">Membrane</keyword>
<feature type="domain" description="DUF6534" evidence="3">
    <location>
        <begin position="171"/>
        <end position="255"/>
    </location>
</feature>
<evidence type="ECO:0000313" key="4">
    <source>
        <dbReference type="EMBL" id="KAF5363610.1"/>
    </source>
</evidence>
<evidence type="ECO:0000259" key="3">
    <source>
        <dbReference type="Pfam" id="PF20152"/>
    </source>
</evidence>
<comment type="caution">
    <text evidence="4">The sequence shown here is derived from an EMBL/GenBank/DDBJ whole genome shotgun (WGS) entry which is preliminary data.</text>
</comment>
<protein>
    <recommendedName>
        <fullName evidence="3">DUF6534 domain-containing protein</fullName>
    </recommendedName>
</protein>
<dbReference type="Proteomes" id="UP000559027">
    <property type="component" value="Unassembled WGS sequence"/>
</dbReference>
<proteinExistence type="predicted"/>
<gene>
    <name evidence="4" type="ORF">D9756_000920</name>
</gene>
<evidence type="ECO:0000313" key="5">
    <source>
        <dbReference type="Proteomes" id="UP000559027"/>
    </source>
</evidence>
<keyword evidence="2" id="KW-0812">Transmembrane</keyword>